<name>A0A9X1U3V3_9FLAO</name>
<feature type="chain" id="PRO_5040931995" description="DUF1735 domain-containing protein" evidence="1">
    <location>
        <begin position="23"/>
        <end position="181"/>
    </location>
</feature>
<protein>
    <recommendedName>
        <fullName evidence="4">DUF1735 domain-containing protein</fullName>
    </recommendedName>
</protein>
<dbReference type="Proteomes" id="UP001139462">
    <property type="component" value="Unassembled WGS sequence"/>
</dbReference>
<accession>A0A9X1U3V3</accession>
<dbReference type="EMBL" id="JAIRBB010000006">
    <property type="protein sequence ID" value="MCG2431249.1"/>
    <property type="molecule type" value="Genomic_DNA"/>
</dbReference>
<keyword evidence="3" id="KW-1185">Reference proteome</keyword>
<evidence type="ECO:0000313" key="3">
    <source>
        <dbReference type="Proteomes" id="UP001139462"/>
    </source>
</evidence>
<sequence length="181" mass="20543">MIRTLVISISSLFLCLFFTACVRDTDFDQAEDISLSPIMELDLIYFNLQASDFYDTINGTPILTLRDTTEIKFLDDSTLQESLKRADFYFKFTNSIPRSFQVDFEFLSEENNITYETGTAVEQGEVSTPVITEFTHIVEGEAISQLTLANKVVVSVTIPSSNENLQGTLNMKSKTTYFLEY</sequence>
<reference evidence="2" key="1">
    <citation type="submission" date="2021-09" db="EMBL/GenBank/DDBJ databases">
        <title>Genome of Aequorivita sp. strain F64183.</title>
        <authorList>
            <person name="Wang Y."/>
        </authorList>
    </citation>
    <scope>NUCLEOTIDE SEQUENCE</scope>
    <source>
        <strain evidence="2">F64183</strain>
    </source>
</reference>
<evidence type="ECO:0000256" key="1">
    <source>
        <dbReference type="SAM" id="SignalP"/>
    </source>
</evidence>
<comment type="caution">
    <text evidence="2">The sequence shown here is derived from an EMBL/GenBank/DDBJ whole genome shotgun (WGS) entry which is preliminary data.</text>
</comment>
<feature type="signal peptide" evidence="1">
    <location>
        <begin position="1"/>
        <end position="22"/>
    </location>
</feature>
<evidence type="ECO:0008006" key="4">
    <source>
        <dbReference type="Google" id="ProtNLM"/>
    </source>
</evidence>
<organism evidence="2 3">
    <name type="scientific">Aequorivita xiaoshiensis</name>
    <dbReference type="NCBI Taxonomy" id="2874476"/>
    <lineage>
        <taxon>Bacteria</taxon>
        <taxon>Pseudomonadati</taxon>
        <taxon>Bacteroidota</taxon>
        <taxon>Flavobacteriia</taxon>
        <taxon>Flavobacteriales</taxon>
        <taxon>Flavobacteriaceae</taxon>
        <taxon>Aequorivita</taxon>
    </lineage>
</organism>
<dbReference type="RefSeq" id="WP_139855421.1">
    <property type="nucleotide sequence ID" value="NZ_JAIRBB010000006.1"/>
</dbReference>
<dbReference type="PROSITE" id="PS51257">
    <property type="entry name" value="PROKAR_LIPOPROTEIN"/>
    <property type="match status" value="1"/>
</dbReference>
<evidence type="ECO:0000313" key="2">
    <source>
        <dbReference type="EMBL" id="MCG2431249.1"/>
    </source>
</evidence>
<dbReference type="AlphaFoldDB" id="A0A9X1U3V3"/>
<proteinExistence type="predicted"/>
<gene>
    <name evidence="2" type="ORF">K8344_08965</name>
</gene>
<keyword evidence="1" id="KW-0732">Signal</keyword>